<dbReference type="AlphaFoldDB" id="A0A391NS55"/>
<protein>
    <submittedName>
        <fullName evidence="1">Uncharacterized protein</fullName>
    </submittedName>
</protein>
<evidence type="ECO:0000313" key="1">
    <source>
        <dbReference type="EMBL" id="GCA64087.1"/>
    </source>
</evidence>
<keyword evidence="2" id="KW-1185">Reference proteome</keyword>
<feature type="non-terminal residue" evidence="1">
    <location>
        <position position="1"/>
    </location>
</feature>
<gene>
    <name evidence="1" type="ORF">KIPB_013122</name>
</gene>
<reference evidence="1 2" key="1">
    <citation type="journal article" date="2018" name="PLoS ONE">
        <title>The draft genome of Kipferlia bialata reveals reductive genome evolution in fornicate parasites.</title>
        <authorList>
            <person name="Tanifuji G."/>
            <person name="Takabayashi S."/>
            <person name="Kume K."/>
            <person name="Takagi M."/>
            <person name="Nakayama T."/>
            <person name="Kamikawa R."/>
            <person name="Inagaki Y."/>
            <person name="Hashimoto T."/>
        </authorList>
    </citation>
    <scope>NUCLEOTIDE SEQUENCE [LARGE SCALE GENOMIC DNA]</scope>
    <source>
        <strain evidence="1">NY0173</strain>
    </source>
</reference>
<organism evidence="1 2">
    <name type="scientific">Kipferlia bialata</name>
    <dbReference type="NCBI Taxonomy" id="797122"/>
    <lineage>
        <taxon>Eukaryota</taxon>
        <taxon>Metamonada</taxon>
        <taxon>Carpediemonas-like organisms</taxon>
        <taxon>Kipferlia</taxon>
    </lineage>
</organism>
<dbReference type="EMBL" id="BDIP01006079">
    <property type="protein sequence ID" value="GCA64087.1"/>
    <property type="molecule type" value="Genomic_DNA"/>
</dbReference>
<name>A0A391NS55_9EUKA</name>
<comment type="caution">
    <text evidence="1">The sequence shown here is derived from an EMBL/GenBank/DDBJ whole genome shotgun (WGS) entry which is preliminary data.</text>
</comment>
<evidence type="ECO:0000313" key="2">
    <source>
        <dbReference type="Proteomes" id="UP000265618"/>
    </source>
</evidence>
<dbReference type="Proteomes" id="UP000265618">
    <property type="component" value="Unassembled WGS sequence"/>
</dbReference>
<accession>A0A391NS55</accession>
<proteinExistence type="predicted"/>
<sequence>ACAHLALLTLIVLILTHLADPH</sequence>